<name>A0A072TLE4_MEDTR</name>
<dbReference type="EMBL" id="KL402727">
    <property type="protein sequence ID" value="KEH17683.1"/>
    <property type="molecule type" value="Genomic_DNA"/>
</dbReference>
<dbReference type="PANTHER" id="PTHR32108:SF9">
    <property type="entry name" value="REVERSE TRANSCRIPTASE RNASE H-LIKE DOMAIN-CONTAINING PROTEIN"/>
    <property type="match status" value="1"/>
</dbReference>
<protein>
    <submittedName>
        <fullName evidence="1 2">Uncharacterized protein</fullName>
    </submittedName>
</protein>
<organism evidence="1 3">
    <name type="scientific">Medicago truncatula</name>
    <name type="common">Barrel medic</name>
    <name type="synonym">Medicago tribuloides</name>
    <dbReference type="NCBI Taxonomy" id="3880"/>
    <lineage>
        <taxon>Eukaryota</taxon>
        <taxon>Viridiplantae</taxon>
        <taxon>Streptophyta</taxon>
        <taxon>Embryophyta</taxon>
        <taxon>Tracheophyta</taxon>
        <taxon>Spermatophyta</taxon>
        <taxon>Magnoliopsida</taxon>
        <taxon>eudicotyledons</taxon>
        <taxon>Gunneridae</taxon>
        <taxon>Pentapetalae</taxon>
        <taxon>rosids</taxon>
        <taxon>fabids</taxon>
        <taxon>Fabales</taxon>
        <taxon>Fabaceae</taxon>
        <taxon>Papilionoideae</taxon>
        <taxon>50 kb inversion clade</taxon>
        <taxon>NPAAA clade</taxon>
        <taxon>Hologalegina</taxon>
        <taxon>IRL clade</taxon>
        <taxon>Trifolieae</taxon>
        <taxon>Medicago</taxon>
    </lineage>
</organism>
<keyword evidence="3" id="KW-1185">Reference proteome</keyword>
<reference evidence="1 3" key="1">
    <citation type="journal article" date="2011" name="Nature">
        <title>The Medicago genome provides insight into the evolution of rhizobial symbioses.</title>
        <authorList>
            <person name="Young N.D."/>
            <person name="Debelle F."/>
            <person name="Oldroyd G.E."/>
            <person name="Geurts R."/>
            <person name="Cannon S.B."/>
            <person name="Udvardi M.K."/>
            <person name="Benedito V.A."/>
            <person name="Mayer K.F."/>
            <person name="Gouzy J."/>
            <person name="Schoof H."/>
            <person name="Van de Peer Y."/>
            <person name="Proost S."/>
            <person name="Cook D.R."/>
            <person name="Meyers B.C."/>
            <person name="Spannagl M."/>
            <person name="Cheung F."/>
            <person name="De Mita S."/>
            <person name="Krishnakumar V."/>
            <person name="Gundlach H."/>
            <person name="Zhou S."/>
            <person name="Mudge J."/>
            <person name="Bharti A.K."/>
            <person name="Murray J.D."/>
            <person name="Naoumkina M.A."/>
            <person name="Rosen B."/>
            <person name="Silverstein K.A."/>
            <person name="Tang H."/>
            <person name="Rombauts S."/>
            <person name="Zhao P.X."/>
            <person name="Zhou P."/>
            <person name="Barbe V."/>
            <person name="Bardou P."/>
            <person name="Bechner M."/>
            <person name="Bellec A."/>
            <person name="Berger A."/>
            <person name="Berges H."/>
            <person name="Bidwell S."/>
            <person name="Bisseling T."/>
            <person name="Choisne N."/>
            <person name="Couloux A."/>
            <person name="Denny R."/>
            <person name="Deshpande S."/>
            <person name="Dai X."/>
            <person name="Doyle J.J."/>
            <person name="Dudez A.M."/>
            <person name="Farmer A.D."/>
            <person name="Fouteau S."/>
            <person name="Franken C."/>
            <person name="Gibelin C."/>
            <person name="Gish J."/>
            <person name="Goldstein S."/>
            <person name="Gonzalez A.J."/>
            <person name="Green P.J."/>
            <person name="Hallab A."/>
            <person name="Hartog M."/>
            <person name="Hua A."/>
            <person name="Humphray S.J."/>
            <person name="Jeong D.H."/>
            <person name="Jing Y."/>
            <person name="Jocker A."/>
            <person name="Kenton S.M."/>
            <person name="Kim D.J."/>
            <person name="Klee K."/>
            <person name="Lai H."/>
            <person name="Lang C."/>
            <person name="Lin S."/>
            <person name="Macmil S.L."/>
            <person name="Magdelenat G."/>
            <person name="Matthews L."/>
            <person name="McCorrison J."/>
            <person name="Monaghan E.L."/>
            <person name="Mun J.H."/>
            <person name="Najar F.Z."/>
            <person name="Nicholson C."/>
            <person name="Noirot C."/>
            <person name="O'Bleness M."/>
            <person name="Paule C.R."/>
            <person name="Poulain J."/>
            <person name="Prion F."/>
            <person name="Qin B."/>
            <person name="Qu C."/>
            <person name="Retzel E.F."/>
            <person name="Riddle C."/>
            <person name="Sallet E."/>
            <person name="Samain S."/>
            <person name="Samson N."/>
            <person name="Sanders I."/>
            <person name="Saurat O."/>
            <person name="Scarpelli C."/>
            <person name="Schiex T."/>
            <person name="Segurens B."/>
            <person name="Severin A.J."/>
            <person name="Sherrier D.J."/>
            <person name="Shi R."/>
            <person name="Sims S."/>
            <person name="Singer S.R."/>
            <person name="Sinharoy S."/>
            <person name="Sterck L."/>
            <person name="Viollet A."/>
            <person name="Wang B.B."/>
            <person name="Wang K."/>
            <person name="Wang M."/>
            <person name="Wang X."/>
            <person name="Warfsmann J."/>
            <person name="Weissenbach J."/>
            <person name="White D.D."/>
            <person name="White J.D."/>
            <person name="Wiley G.B."/>
            <person name="Wincker P."/>
            <person name="Xing Y."/>
            <person name="Yang L."/>
            <person name="Yao Z."/>
            <person name="Ying F."/>
            <person name="Zhai J."/>
            <person name="Zhou L."/>
            <person name="Zuber A."/>
            <person name="Denarie J."/>
            <person name="Dixon R.A."/>
            <person name="May G.D."/>
            <person name="Schwartz D.C."/>
            <person name="Rogers J."/>
            <person name="Quetier F."/>
            <person name="Town C.D."/>
            <person name="Roe B.A."/>
        </authorList>
    </citation>
    <scope>NUCLEOTIDE SEQUENCE [LARGE SCALE GENOMIC DNA]</scope>
    <source>
        <strain evidence="1">A17</strain>
        <strain evidence="2 3">cv. Jemalong A17</strain>
    </source>
</reference>
<dbReference type="EnsemblPlants" id="KEH17683">
    <property type="protein sequence ID" value="KEH17683"/>
    <property type="gene ID" value="MTR_0002s0070"/>
</dbReference>
<proteinExistence type="predicted"/>
<evidence type="ECO:0000313" key="2">
    <source>
        <dbReference type="EnsemblPlants" id="KEH17683"/>
    </source>
</evidence>
<accession>A0A072TLE4</accession>
<reference evidence="1 3" key="2">
    <citation type="journal article" date="2014" name="BMC Genomics">
        <title>An improved genome release (version Mt4.0) for the model legume Medicago truncatula.</title>
        <authorList>
            <person name="Tang H."/>
            <person name="Krishnakumar V."/>
            <person name="Bidwell S."/>
            <person name="Rosen B."/>
            <person name="Chan A."/>
            <person name="Zhou S."/>
            <person name="Gentzbittel L."/>
            <person name="Childs K.L."/>
            <person name="Yandell M."/>
            <person name="Gundlach H."/>
            <person name="Mayer K.F."/>
            <person name="Schwartz D.C."/>
            <person name="Town C.D."/>
        </authorList>
    </citation>
    <scope>GENOME REANNOTATION</scope>
    <source>
        <strain evidence="1">A17</strain>
        <strain evidence="2 3">cv. Jemalong A17</strain>
    </source>
</reference>
<dbReference type="AlphaFoldDB" id="A0A072TLE4"/>
<evidence type="ECO:0000313" key="3">
    <source>
        <dbReference type="Proteomes" id="UP000002051"/>
    </source>
</evidence>
<reference evidence="2" key="3">
    <citation type="submission" date="2015-06" db="UniProtKB">
        <authorList>
            <consortium name="EnsemblPlants"/>
        </authorList>
    </citation>
    <scope>IDENTIFICATION</scope>
    <source>
        <strain evidence="2">cv. Jemalong A17</strain>
    </source>
</reference>
<evidence type="ECO:0000313" key="1">
    <source>
        <dbReference type="EMBL" id="KEH17683.1"/>
    </source>
</evidence>
<dbReference type="HOGENOM" id="CLU_2149636_0_0_1"/>
<dbReference type="Proteomes" id="UP000002051">
    <property type="component" value="Unassembled WGS sequence"/>
</dbReference>
<sequence length="116" mass="13499">MYSHSVATLRPVTNVFQDPGYQSQFQKYQQQPRQQASGQPQFDLIPMKYAVLFPDLLRRKLVQTRPRPCMPKKLSAGYRPDLSCVFHQGAPGHDIERCFAFTNEVQKLIQDKVLRF</sequence>
<gene>
    <name evidence="1" type="ORF">MTR_0002s0070</name>
</gene>
<dbReference type="PANTHER" id="PTHR32108">
    <property type="entry name" value="DNA-DIRECTED RNA POLYMERASE SUBUNIT ALPHA"/>
    <property type="match status" value="1"/>
</dbReference>